<keyword evidence="7" id="KW-1185">Reference proteome</keyword>
<keyword evidence="4" id="KW-1133">Transmembrane helix</keyword>
<dbReference type="InterPro" id="IPR029044">
    <property type="entry name" value="Nucleotide-diphossugar_trans"/>
</dbReference>
<evidence type="ECO:0000259" key="5">
    <source>
        <dbReference type="Pfam" id="PF00535"/>
    </source>
</evidence>
<gene>
    <name evidence="6" type="ORF">HGP29_04360</name>
</gene>
<dbReference type="RefSeq" id="WP_168881123.1">
    <property type="nucleotide sequence ID" value="NZ_JABAIL010000001.1"/>
</dbReference>
<evidence type="ECO:0000313" key="6">
    <source>
        <dbReference type="EMBL" id="NLR90423.1"/>
    </source>
</evidence>
<evidence type="ECO:0000256" key="4">
    <source>
        <dbReference type="SAM" id="Phobius"/>
    </source>
</evidence>
<dbReference type="Gene3D" id="3.90.550.10">
    <property type="entry name" value="Spore Coat Polysaccharide Biosynthesis Protein SpsA, Chain A"/>
    <property type="match status" value="1"/>
</dbReference>
<dbReference type="InterPro" id="IPR001173">
    <property type="entry name" value="Glyco_trans_2-like"/>
</dbReference>
<dbReference type="GO" id="GO:0016757">
    <property type="term" value="F:glycosyltransferase activity"/>
    <property type="evidence" value="ECO:0007669"/>
    <property type="project" value="UniProtKB-KW"/>
</dbReference>
<dbReference type="AlphaFoldDB" id="A0A7X8XUJ7"/>
<dbReference type="SUPFAM" id="SSF53448">
    <property type="entry name" value="Nucleotide-diphospho-sugar transferases"/>
    <property type="match status" value="1"/>
</dbReference>
<dbReference type="Proteomes" id="UP000585050">
    <property type="component" value="Unassembled WGS sequence"/>
</dbReference>
<keyword evidence="4" id="KW-0472">Membrane</keyword>
<keyword evidence="2" id="KW-0328">Glycosyltransferase</keyword>
<evidence type="ECO:0000313" key="7">
    <source>
        <dbReference type="Proteomes" id="UP000585050"/>
    </source>
</evidence>
<name>A0A7X8XUJ7_9BACT</name>
<evidence type="ECO:0000256" key="2">
    <source>
        <dbReference type="ARBA" id="ARBA00022676"/>
    </source>
</evidence>
<evidence type="ECO:0000256" key="3">
    <source>
        <dbReference type="ARBA" id="ARBA00022679"/>
    </source>
</evidence>
<comment type="caution">
    <text evidence="6">The sequence shown here is derived from an EMBL/GenBank/DDBJ whole genome shotgun (WGS) entry which is preliminary data.</text>
</comment>
<dbReference type="PANTHER" id="PTHR43630">
    <property type="entry name" value="POLY-BETA-1,6-N-ACETYL-D-GLUCOSAMINE SYNTHASE"/>
    <property type="match status" value="1"/>
</dbReference>
<accession>A0A7X8XUJ7</accession>
<organism evidence="6 7">
    <name type="scientific">Flammeovirga agarivorans</name>
    <dbReference type="NCBI Taxonomy" id="2726742"/>
    <lineage>
        <taxon>Bacteria</taxon>
        <taxon>Pseudomonadati</taxon>
        <taxon>Bacteroidota</taxon>
        <taxon>Cytophagia</taxon>
        <taxon>Cytophagales</taxon>
        <taxon>Flammeovirgaceae</taxon>
        <taxon>Flammeovirga</taxon>
    </lineage>
</organism>
<keyword evidence="4" id="KW-0812">Transmembrane</keyword>
<evidence type="ECO:0000256" key="1">
    <source>
        <dbReference type="ARBA" id="ARBA00006739"/>
    </source>
</evidence>
<feature type="transmembrane region" description="Helical" evidence="4">
    <location>
        <begin position="334"/>
        <end position="358"/>
    </location>
</feature>
<keyword evidence="3 6" id="KW-0808">Transferase</keyword>
<feature type="transmembrane region" description="Helical" evidence="4">
    <location>
        <begin position="278"/>
        <end position="298"/>
    </location>
</feature>
<sequence length="370" mass="43298">MENIFFILVIIYIFGLLQLRLRWNRNYPYDLDTPIEGASTDVTVVIAVRNEEKNIPQLIQSLKNQTYKYINFIIVDDHSTDQSYTLLQSFESERLKVYRLPSKLSGKKQAIRLAVEKAKTKLIITTDADCLHHQHWVNRFVSAHRLTGAKMISGPVRFQNGNSLWEKILNVEFSSLIITGAASIRRKRANMCNAANLCFERKAFLSQNNYKEHAHIPTGDDEFFLHQLARNNPNQIIFLKNKESIVNTPPPNNLKTFIEQRVRWASKWKHYKNRGPQLTSIFIFLFHLFFYLSAASTFFFNGNLMLFFVTFMLRIGIELYYLKGILKWQGDQNNLWLVPIISIFYPLYAVIIGLMATFSNYTWKDRKFSV</sequence>
<dbReference type="Pfam" id="PF00535">
    <property type="entry name" value="Glycos_transf_2"/>
    <property type="match status" value="1"/>
</dbReference>
<reference evidence="6 7" key="1">
    <citation type="submission" date="2020-04" db="EMBL/GenBank/DDBJ databases">
        <title>Flammeovirga sp. SR4, a novel species isolated from seawater.</title>
        <authorList>
            <person name="Wang X."/>
        </authorList>
    </citation>
    <scope>NUCLEOTIDE SEQUENCE [LARGE SCALE GENOMIC DNA]</scope>
    <source>
        <strain evidence="6 7">SR4</strain>
    </source>
</reference>
<comment type="similarity">
    <text evidence="1">Belongs to the glycosyltransferase 2 family.</text>
</comment>
<dbReference type="EMBL" id="JABAIL010000001">
    <property type="protein sequence ID" value="NLR90423.1"/>
    <property type="molecule type" value="Genomic_DNA"/>
</dbReference>
<proteinExistence type="inferred from homology"/>
<protein>
    <submittedName>
        <fullName evidence="6">Glycosyltransferase</fullName>
    </submittedName>
</protein>
<feature type="domain" description="Glycosyltransferase 2-like" evidence="5">
    <location>
        <begin position="43"/>
        <end position="166"/>
    </location>
</feature>
<dbReference type="PANTHER" id="PTHR43630:SF1">
    <property type="entry name" value="POLY-BETA-1,6-N-ACETYL-D-GLUCOSAMINE SYNTHASE"/>
    <property type="match status" value="1"/>
</dbReference>
<feature type="transmembrane region" description="Helical" evidence="4">
    <location>
        <begin position="304"/>
        <end position="322"/>
    </location>
</feature>
<feature type="transmembrane region" description="Helical" evidence="4">
    <location>
        <begin position="6"/>
        <end position="23"/>
    </location>
</feature>